<dbReference type="CDD" id="cd12119">
    <property type="entry name" value="ttLC_FACS_AlkK_like"/>
    <property type="match status" value="1"/>
</dbReference>
<comment type="similarity">
    <text evidence="1">Belongs to the ATP-dependent AMP-binding enzyme family.</text>
</comment>
<dbReference type="Gene3D" id="3.30.300.30">
    <property type="match status" value="1"/>
</dbReference>
<dbReference type="InterPro" id="IPR000873">
    <property type="entry name" value="AMP-dep_synth/lig_dom"/>
</dbReference>
<keyword evidence="8" id="KW-1185">Reference proteome</keyword>
<evidence type="ECO:0000256" key="1">
    <source>
        <dbReference type="ARBA" id="ARBA00006432"/>
    </source>
</evidence>
<dbReference type="SUPFAM" id="SSF56801">
    <property type="entry name" value="Acetyl-CoA synthetase-like"/>
    <property type="match status" value="1"/>
</dbReference>
<evidence type="ECO:0000259" key="5">
    <source>
        <dbReference type="Pfam" id="PF00501"/>
    </source>
</evidence>
<proteinExistence type="inferred from homology"/>
<organism evidence="7 8">
    <name type="scientific">Variovorax ginsengisoli</name>
    <dbReference type="NCBI Taxonomy" id="363844"/>
    <lineage>
        <taxon>Bacteria</taxon>
        <taxon>Pseudomonadati</taxon>
        <taxon>Pseudomonadota</taxon>
        <taxon>Betaproteobacteria</taxon>
        <taxon>Burkholderiales</taxon>
        <taxon>Comamonadaceae</taxon>
        <taxon>Variovorax</taxon>
    </lineage>
</organism>
<dbReference type="InterPro" id="IPR045851">
    <property type="entry name" value="AMP-bd_C_sf"/>
</dbReference>
<dbReference type="Gene3D" id="3.40.50.12780">
    <property type="entry name" value="N-terminal domain of ligase-like"/>
    <property type="match status" value="1"/>
</dbReference>
<protein>
    <submittedName>
        <fullName evidence="7">3-(Methylthio)propionyl-CoA ligase</fullName>
    </submittedName>
</protein>
<feature type="domain" description="AMP-dependent synthetase/ligase" evidence="5">
    <location>
        <begin position="17"/>
        <end position="404"/>
    </location>
</feature>
<dbReference type="PANTHER" id="PTHR43859">
    <property type="entry name" value="ACYL-ACTIVATING ENZYME"/>
    <property type="match status" value="1"/>
</dbReference>
<reference evidence="7" key="1">
    <citation type="submission" date="2023-06" db="EMBL/GenBank/DDBJ databases">
        <authorList>
            <person name="Jiang Y."/>
            <person name="Liu Q."/>
        </authorList>
    </citation>
    <scope>NUCLEOTIDE SEQUENCE</scope>
    <source>
        <strain evidence="7">CGMCC 1.12090</strain>
    </source>
</reference>
<dbReference type="Pfam" id="PF00501">
    <property type="entry name" value="AMP-binding"/>
    <property type="match status" value="1"/>
</dbReference>
<gene>
    <name evidence="7" type="ORF">Q2T77_18335</name>
</gene>
<dbReference type="PANTHER" id="PTHR43859:SF4">
    <property type="entry name" value="BUTANOATE--COA LIGASE AAE1-RELATED"/>
    <property type="match status" value="1"/>
</dbReference>
<evidence type="ECO:0000259" key="6">
    <source>
        <dbReference type="Pfam" id="PF13193"/>
    </source>
</evidence>
<dbReference type="Proteomes" id="UP001169027">
    <property type="component" value="Unassembled WGS sequence"/>
</dbReference>
<evidence type="ECO:0000256" key="4">
    <source>
        <dbReference type="ARBA" id="ARBA00023098"/>
    </source>
</evidence>
<evidence type="ECO:0000256" key="2">
    <source>
        <dbReference type="ARBA" id="ARBA00022598"/>
    </source>
</evidence>
<dbReference type="InterPro" id="IPR042099">
    <property type="entry name" value="ANL_N_sf"/>
</dbReference>
<comment type="caution">
    <text evidence="7">The sequence shown here is derived from an EMBL/GenBank/DDBJ whole genome shotgun (WGS) entry which is preliminary data.</text>
</comment>
<name>A0ABT8S5Q7_9BURK</name>
<dbReference type="InterPro" id="IPR020845">
    <property type="entry name" value="AMP-binding_CS"/>
</dbReference>
<dbReference type="InterPro" id="IPR025110">
    <property type="entry name" value="AMP-bd_C"/>
</dbReference>
<keyword evidence="4" id="KW-0443">Lipid metabolism</keyword>
<dbReference type="Pfam" id="PF13193">
    <property type="entry name" value="AMP-binding_C"/>
    <property type="match status" value="1"/>
</dbReference>
<keyword evidence="2 7" id="KW-0436">Ligase</keyword>
<evidence type="ECO:0000313" key="8">
    <source>
        <dbReference type="Proteomes" id="UP001169027"/>
    </source>
</evidence>
<keyword evidence="3" id="KW-0276">Fatty acid metabolism</keyword>
<dbReference type="RefSeq" id="WP_301811706.1">
    <property type="nucleotide sequence ID" value="NZ_JAUJZH010000013.1"/>
</dbReference>
<feature type="domain" description="AMP-binding enzyme C-terminal" evidence="6">
    <location>
        <begin position="453"/>
        <end position="527"/>
    </location>
</feature>
<evidence type="ECO:0000256" key="3">
    <source>
        <dbReference type="ARBA" id="ARBA00022832"/>
    </source>
</evidence>
<dbReference type="NCBIfam" id="NF005426">
    <property type="entry name" value="PRK07008.1"/>
    <property type="match status" value="1"/>
</dbReference>
<dbReference type="GO" id="GO:0016874">
    <property type="term" value="F:ligase activity"/>
    <property type="evidence" value="ECO:0007669"/>
    <property type="project" value="UniProtKB-KW"/>
</dbReference>
<accession>A0ABT8S5Q7</accession>
<dbReference type="PROSITE" id="PS00455">
    <property type="entry name" value="AMP_BINDING"/>
    <property type="match status" value="1"/>
</dbReference>
<dbReference type="NCBIfam" id="NF004837">
    <property type="entry name" value="PRK06187.1"/>
    <property type="match status" value="1"/>
</dbReference>
<dbReference type="EMBL" id="JAUKVY010000013">
    <property type="protein sequence ID" value="MDO1534250.1"/>
    <property type="molecule type" value="Genomic_DNA"/>
</dbReference>
<sequence>MNGLMQQHPLLLSGLIDHAAAFHGDREIVSHMPDGSTHRSNWREVQQRAKRLANALAHLGVGAGDRVATLAWNTHRHLELYFGVSGMQAILHTVNPRLFPEQIAYIVDHAEDGYVFFDISFAATLAELAPQLGRVKGFVALCERSQMPDVKLPNLLCYEQLLADASPALEWPVFDENTASSLCYTSGTTGNPKGVLYSHRSTVLHSFTACAADGLAISARDSVLLVVPLFHVNAWGVPYAGAMCGAKLVLPGPHLSGENIYRLLREERCNFSLGVPTVWLGLFDYIERNRAALDLSEIALERLIVGGSAAPRAMIQKFEELFGAYVIHAWGMSETSPLATIGTLLDKHRELPLAQRYDVQAKQGRAIYGVQIEIFGEDGQPLPHDGKAFGDLKARGPWVASGYYRGDGDATDAAGWFPTGDVATLDPDGFVQITDRSKDVIKSGGEWISSIDLENAAVAHPHVQEAAVIGVAHSRWQERPLLLVVPKTGMQPTREDILAFMSGKVAKWWMPDDVVFVDALPHTATGKLQKLKLREQFRSHQLPTDVAASGPAA</sequence>
<evidence type="ECO:0000313" key="7">
    <source>
        <dbReference type="EMBL" id="MDO1534250.1"/>
    </source>
</evidence>